<keyword evidence="5" id="KW-1133">Transmembrane helix</keyword>
<dbReference type="OrthoDB" id="3427at2759"/>
<evidence type="ECO:0000256" key="6">
    <source>
        <dbReference type="ARBA" id="ARBA00023136"/>
    </source>
</evidence>
<dbReference type="InterPro" id="IPR015720">
    <property type="entry name" value="Emp24-like"/>
</dbReference>
<evidence type="ECO:0000256" key="2">
    <source>
        <dbReference type="ARBA" id="ARBA00007104"/>
    </source>
</evidence>
<dbReference type="EMBL" id="BSXU01007652">
    <property type="protein sequence ID" value="GMG56461.1"/>
    <property type="molecule type" value="Genomic_DNA"/>
</dbReference>
<evidence type="ECO:0000256" key="5">
    <source>
        <dbReference type="ARBA" id="ARBA00022989"/>
    </source>
</evidence>
<name>A0A9W7DKU2_AMBMO</name>
<reference evidence="10" key="1">
    <citation type="submission" date="2023-04" db="EMBL/GenBank/DDBJ databases">
        <title>Ambrosiozyma monospora NBRC 1965.</title>
        <authorList>
            <person name="Ichikawa N."/>
            <person name="Sato H."/>
            <person name="Tonouchi N."/>
        </authorList>
    </citation>
    <scope>NUCLEOTIDE SEQUENCE</scope>
    <source>
        <strain evidence="10">NBRC 1965</strain>
    </source>
</reference>
<feature type="domain" description="GOLD" evidence="9">
    <location>
        <begin position="27"/>
        <end position="124"/>
    </location>
</feature>
<evidence type="ECO:0000256" key="3">
    <source>
        <dbReference type="ARBA" id="ARBA00022692"/>
    </source>
</evidence>
<organism evidence="10 11">
    <name type="scientific">Ambrosiozyma monospora</name>
    <name type="common">Yeast</name>
    <name type="synonym">Endomycopsis monosporus</name>
    <dbReference type="NCBI Taxonomy" id="43982"/>
    <lineage>
        <taxon>Eukaryota</taxon>
        <taxon>Fungi</taxon>
        <taxon>Dikarya</taxon>
        <taxon>Ascomycota</taxon>
        <taxon>Saccharomycotina</taxon>
        <taxon>Pichiomycetes</taxon>
        <taxon>Pichiales</taxon>
        <taxon>Pichiaceae</taxon>
        <taxon>Ambrosiozyma</taxon>
    </lineage>
</organism>
<comment type="caution">
    <text evidence="10">The sequence shown here is derived from an EMBL/GenBank/DDBJ whole genome shotgun (WGS) entry which is preliminary data.</text>
</comment>
<proteinExistence type="inferred from homology"/>
<keyword evidence="6" id="KW-0472">Membrane</keyword>
<keyword evidence="11" id="KW-1185">Reference proteome</keyword>
<feature type="signal peptide" evidence="8">
    <location>
        <begin position="1"/>
        <end position="17"/>
    </location>
</feature>
<comment type="subcellular location">
    <subcellularLocation>
        <location evidence="1 7">Membrane</location>
        <topology evidence="1 7">Single-pass type I membrane protein</topology>
    </subcellularLocation>
</comment>
<dbReference type="AlphaFoldDB" id="A0A9W7DKU2"/>
<dbReference type="PANTHER" id="PTHR22811">
    <property type="entry name" value="TRANSMEMBRANE EMP24 DOMAIN-CONTAINING PROTEIN"/>
    <property type="match status" value="1"/>
</dbReference>
<dbReference type="PROSITE" id="PS50866">
    <property type="entry name" value="GOLD"/>
    <property type="match status" value="1"/>
</dbReference>
<keyword evidence="3 7" id="KW-0812">Transmembrane</keyword>
<evidence type="ECO:0000256" key="7">
    <source>
        <dbReference type="RuleBase" id="RU003827"/>
    </source>
</evidence>
<dbReference type="SMART" id="SM01190">
    <property type="entry name" value="EMP24_GP25L"/>
    <property type="match status" value="1"/>
</dbReference>
<evidence type="ECO:0000256" key="4">
    <source>
        <dbReference type="ARBA" id="ARBA00022729"/>
    </source>
</evidence>
<gene>
    <name evidence="10" type="ORF">Amon01_000852800</name>
</gene>
<keyword evidence="4 8" id="KW-0732">Signal</keyword>
<evidence type="ECO:0000259" key="9">
    <source>
        <dbReference type="PROSITE" id="PS50866"/>
    </source>
</evidence>
<evidence type="ECO:0000313" key="11">
    <source>
        <dbReference type="Proteomes" id="UP001165063"/>
    </source>
</evidence>
<feature type="chain" id="PRO_5040993331" evidence="8">
    <location>
        <begin position="18"/>
        <end position="213"/>
    </location>
</feature>
<dbReference type="Proteomes" id="UP001165063">
    <property type="component" value="Unassembled WGS sequence"/>
</dbReference>
<dbReference type="Pfam" id="PF01105">
    <property type="entry name" value="EMP24_GP25L"/>
    <property type="match status" value="1"/>
</dbReference>
<evidence type="ECO:0000313" key="10">
    <source>
        <dbReference type="EMBL" id="GMG56461.1"/>
    </source>
</evidence>
<sequence length="213" mass="25261">MQHFISLFLFLVSIVNALHFYVETDETKCFYEELPRDTIAVGKYEVYEWDTKNNEYVEVKNIQMEITVDETFDNNHRVVNQKFQPIGQFTFTSLDAGEHKFCLTPRHTGWAKRAKHRVFFDLVVGDARPLVDSKRSGDVHFLTVKTNEFIRKLKEIRREQSLFREREAAFRDASESVNNRSVKWTIFQLIVLLATCYWQLTYLKGFFVKQKVV</sequence>
<evidence type="ECO:0000256" key="1">
    <source>
        <dbReference type="ARBA" id="ARBA00004479"/>
    </source>
</evidence>
<dbReference type="InterPro" id="IPR009038">
    <property type="entry name" value="GOLD_dom"/>
</dbReference>
<dbReference type="GO" id="GO:0016020">
    <property type="term" value="C:membrane"/>
    <property type="evidence" value="ECO:0007669"/>
    <property type="project" value="UniProtKB-SubCell"/>
</dbReference>
<protein>
    <submittedName>
        <fullName evidence="10">Unnamed protein product</fullName>
    </submittedName>
</protein>
<comment type="similarity">
    <text evidence="2 7">Belongs to the EMP24/GP25L family.</text>
</comment>
<evidence type="ECO:0000256" key="8">
    <source>
        <dbReference type="SAM" id="SignalP"/>
    </source>
</evidence>
<accession>A0A9W7DKU2</accession>